<name>A0A8J2JQ46_9HEXA</name>
<feature type="domain" description="EamA" evidence="6">
    <location>
        <begin position="6"/>
        <end position="128"/>
    </location>
</feature>
<dbReference type="AlphaFoldDB" id="A0A8J2JQ46"/>
<gene>
    <name evidence="7" type="ORF">AFUS01_LOCUS2496</name>
</gene>
<protein>
    <recommendedName>
        <fullName evidence="6">EamA domain-containing protein</fullName>
    </recommendedName>
</protein>
<feature type="transmembrane region" description="Helical" evidence="5">
    <location>
        <begin position="205"/>
        <end position="226"/>
    </location>
</feature>
<keyword evidence="2 5" id="KW-0812">Transmembrane</keyword>
<feature type="transmembrane region" description="Helical" evidence="5">
    <location>
        <begin position="259"/>
        <end position="277"/>
    </location>
</feature>
<dbReference type="InterPro" id="IPR000620">
    <property type="entry name" value="EamA_dom"/>
</dbReference>
<dbReference type="Proteomes" id="UP000708208">
    <property type="component" value="Unassembled WGS sequence"/>
</dbReference>
<dbReference type="EMBL" id="CAJVCH010014218">
    <property type="protein sequence ID" value="CAG7677730.1"/>
    <property type="molecule type" value="Genomic_DNA"/>
</dbReference>
<evidence type="ECO:0000256" key="1">
    <source>
        <dbReference type="ARBA" id="ARBA00004141"/>
    </source>
</evidence>
<feature type="transmembrane region" description="Helical" evidence="5">
    <location>
        <begin position="88"/>
        <end position="105"/>
    </location>
</feature>
<proteinExistence type="predicted"/>
<evidence type="ECO:0000313" key="7">
    <source>
        <dbReference type="EMBL" id="CAG7677730.1"/>
    </source>
</evidence>
<dbReference type="OrthoDB" id="306876at2759"/>
<feature type="transmembrane region" description="Helical" evidence="5">
    <location>
        <begin position="235"/>
        <end position="253"/>
    </location>
</feature>
<dbReference type="GO" id="GO:0016020">
    <property type="term" value="C:membrane"/>
    <property type="evidence" value="ECO:0007669"/>
    <property type="project" value="UniProtKB-SubCell"/>
</dbReference>
<dbReference type="PANTHER" id="PTHR22911">
    <property type="entry name" value="ACYL-MALONYL CONDENSING ENZYME-RELATED"/>
    <property type="match status" value="1"/>
</dbReference>
<feature type="domain" description="EamA" evidence="6">
    <location>
        <begin position="145"/>
        <end position="275"/>
    </location>
</feature>
<feature type="transmembrane region" description="Helical" evidence="5">
    <location>
        <begin position="15"/>
        <end position="34"/>
    </location>
</feature>
<feature type="transmembrane region" description="Helical" evidence="5">
    <location>
        <begin position="142"/>
        <end position="166"/>
    </location>
</feature>
<comment type="subcellular location">
    <subcellularLocation>
        <location evidence="1">Membrane</location>
        <topology evidence="1">Multi-pass membrane protein</topology>
    </subcellularLocation>
</comment>
<comment type="caution">
    <text evidence="7">The sequence shown here is derived from an EMBL/GenBank/DDBJ whole genome shotgun (WGS) entry which is preliminary data.</text>
</comment>
<reference evidence="7" key="1">
    <citation type="submission" date="2021-06" db="EMBL/GenBank/DDBJ databases">
        <authorList>
            <person name="Hodson N. C."/>
            <person name="Mongue J. A."/>
            <person name="Jaron S. K."/>
        </authorList>
    </citation>
    <scope>NUCLEOTIDE SEQUENCE</scope>
</reference>
<feature type="transmembrane region" description="Helical" evidence="5">
    <location>
        <begin position="173"/>
        <end position="193"/>
    </location>
</feature>
<feature type="transmembrane region" description="Helical" evidence="5">
    <location>
        <begin position="55"/>
        <end position="76"/>
    </location>
</feature>
<dbReference type="PANTHER" id="PTHR22911:SF6">
    <property type="entry name" value="SOLUTE CARRIER FAMILY 35 MEMBER G1"/>
    <property type="match status" value="1"/>
</dbReference>
<accession>A0A8J2JQ46</accession>
<evidence type="ECO:0000313" key="8">
    <source>
        <dbReference type="Proteomes" id="UP000708208"/>
    </source>
</evidence>
<evidence type="ECO:0000259" key="6">
    <source>
        <dbReference type="Pfam" id="PF00892"/>
    </source>
</evidence>
<feature type="transmembrane region" description="Helical" evidence="5">
    <location>
        <begin position="112"/>
        <end position="130"/>
    </location>
</feature>
<organism evidence="7 8">
    <name type="scientific">Allacma fusca</name>
    <dbReference type="NCBI Taxonomy" id="39272"/>
    <lineage>
        <taxon>Eukaryota</taxon>
        <taxon>Metazoa</taxon>
        <taxon>Ecdysozoa</taxon>
        <taxon>Arthropoda</taxon>
        <taxon>Hexapoda</taxon>
        <taxon>Collembola</taxon>
        <taxon>Symphypleona</taxon>
        <taxon>Sminthuridae</taxon>
        <taxon>Allacma</taxon>
    </lineage>
</organism>
<dbReference type="Pfam" id="PF00892">
    <property type="entry name" value="EamA"/>
    <property type="match status" value="2"/>
</dbReference>
<evidence type="ECO:0000256" key="4">
    <source>
        <dbReference type="ARBA" id="ARBA00023136"/>
    </source>
</evidence>
<keyword evidence="8" id="KW-1185">Reference proteome</keyword>
<keyword evidence="4 5" id="KW-0472">Membrane</keyword>
<evidence type="ECO:0000256" key="2">
    <source>
        <dbReference type="ARBA" id="ARBA00022692"/>
    </source>
</evidence>
<sequence length="299" mass="33501">MLVSYLKDFHPYAKSSWRFVATVVPAVLIIAYYCHRKKQERLLENIWPLSKKSGAYLFLLLLRSFFGCSAVLLQYYSLKYMSLADSSTVAYSSPVFVSILAYFFLGEPFGIFSFLSTLIALAGVACITRPPFITGEKLDLELVVGVCFAFMCTIFRGVAIVIVRYLKKVHYSVVLFGFGTFGMVQSLVLAWSYQVMDLPNTPIDITLTVGMGLLSCVGQICLVLALKAENAGPVALVRTCDVVFAFIWQMVFLRKIPDFYSVLGGCVVLLGVLLAAFRKYIETLDPTHSHRRWFGFVLN</sequence>
<keyword evidence="3 5" id="KW-1133">Transmembrane helix</keyword>
<evidence type="ECO:0000256" key="5">
    <source>
        <dbReference type="SAM" id="Phobius"/>
    </source>
</evidence>
<evidence type="ECO:0000256" key="3">
    <source>
        <dbReference type="ARBA" id="ARBA00022989"/>
    </source>
</evidence>